<evidence type="ECO:0000256" key="10">
    <source>
        <dbReference type="ARBA" id="ARBA00036421"/>
    </source>
</evidence>
<evidence type="ECO:0000256" key="16">
    <source>
        <dbReference type="ARBA" id="ARBA00076004"/>
    </source>
</evidence>
<evidence type="ECO:0000256" key="15">
    <source>
        <dbReference type="ARBA" id="ARBA00075285"/>
    </source>
</evidence>
<dbReference type="GO" id="GO:0046872">
    <property type="term" value="F:metal ion binding"/>
    <property type="evidence" value="ECO:0007669"/>
    <property type="project" value="UniProtKB-KW"/>
</dbReference>
<evidence type="ECO:0000256" key="13">
    <source>
        <dbReference type="ARBA" id="ARBA00061423"/>
    </source>
</evidence>
<evidence type="ECO:0000256" key="6">
    <source>
        <dbReference type="ARBA" id="ARBA00022833"/>
    </source>
</evidence>
<evidence type="ECO:0000313" key="21">
    <source>
        <dbReference type="Proteomes" id="UP000290565"/>
    </source>
</evidence>
<comment type="cofactor">
    <cofactor evidence="2">
        <name>Zn(2+)</name>
        <dbReference type="ChEBI" id="CHEBI:29105"/>
    </cofactor>
</comment>
<keyword evidence="3" id="KW-0645">Protease</keyword>
<evidence type="ECO:0000256" key="17">
    <source>
        <dbReference type="ARBA" id="ARBA00077688"/>
    </source>
</evidence>
<name>A0A4V1L4H4_9BRAD</name>
<evidence type="ECO:0000256" key="14">
    <source>
        <dbReference type="ARBA" id="ARBA00071271"/>
    </source>
</evidence>
<dbReference type="GO" id="GO:0006508">
    <property type="term" value="P:proteolysis"/>
    <property type="evidence" value="ECO:0007669"/>
    <property type="project" value="UniProtKB-KW"/>
</dbReference>
<evidence type="ECO:0000313" key="20">
    <source>
        <dbReference type="EMBL" id="RXH41484.1"/>
    </source>
</evidence>
<dbReference type="PRINTS" id="PR00934">
    <property type="entry name" value="XHISDIPTASE"/>
</dbReference>
<evidence type="ECO:0000256" key="11">
    <source>
        <dbReference type="ARBA" id="ARBA00038976"/>
    </source>
</evidence>
<keyword evidence="6" id="KW-0862">Zinc</keyword>
<keyword evidence="4" id="KW-0479">Metal-binding</keyword>
<dbReference type="NCBIfam" id="TIGR01893">
    <property type="entry name" value="aa-his-dipept"/>
    <property type="match status" value="1"/>
</dbReference>
<reference evidence="20 21" key="1">
    <citation type="submission" date="2015-04" db="EMBL/GenBank/DDBJ databases">
        <title>Comparative genomics of rhizobia nodulating Arachis hypogaea in China.</title>
        <authorList>
            <person name="Li Y."/>
        </authorList>
    </citation>
    <scope>NUCLEOTIDE SEQUENCE [LARGE SCALE GENOMIC DNA]</scope>
    <source>
        <strain evidence="20 21">CCBAU 51787</strain>
    </source>
</reference>
<evidence type="ECO:0000256" key="8">
    <source>
        <dbReference type="ARBA" id="ARBA00023049"/>
    </source>
</evidence>
<comment type="cofactor">
    <cofactor evidence="1">
        <name>Co(2+)</name>
        <dbReference type="ChEBI" id="CHEBI:48828"/>
    </cofactor>
</comment>
<comment type="catalytic activity">
    <reaction evidence="10">
        <text>Hydrolysis of dipeptides, preferentially hydrophobic dipeptides including prolyl amino acids.</text>
        <dbReference type="EC" id="3.4.13.18"/>
    </reaction>
</comment>
<dbReference type="InterPro" id="IPR001160">
    <property type="entry name" value="Peptidase_M20C"/>
</dbReference>
<proteinExistence type="inferred from homology"/>
<evidence type="ECO:0000256" key="4">
    <source>
        <dbReference type="ARBA" id="ARBA00022723"/>
    </source>
</evidence>
<dbReference type="RefSeq" id="WP_128944040.1">
    <property type="nucleotide sequence ID" value="NZ_LBJM01000016.1"/>
</dbReference>
<gene>
    <name evidence="20" type="ORF">XH94_07695</name>
</gene>
<dbReference type="Pfam" id="PF07687">
    <property type="entry name" value="M20_dimer"/>
    <property type="match status" value="1"/>
</dbReference>
<evidence type="ECO:0000256" key="7">
    <source>
        <dbReference type="ARBA" id="ARBA00022997"/>
    </source>
</evidence>
<dbReference type="PANTHER" id="PTHR43501:SF1">
    <property type="entry name" value="CYTOSOL NON-SPECIFIC DIPEPTIDASE"/>
    <property type="match status" value="1"/>
</dbReference>
<evidence type="ECO:0000256" key="1">
    <source>
        <dbReference type="ARBA" id="ARBA00001941"/>
    </source>
</evidence>
<dbReference type="EMBL" id="LBJM01000016">
    <property type="protein sequence ID" value="RXH41484.1"/>
    <property type="molecule type" value="Genomic_DNA"/>
</dbReference>
<keyword evidence="9" id="KW-0170">Cobalt</keyword>
<dbReference type="Proteomes" id="UP000290565">
    <property type="component" value="Unassembled WGS sequence"/>
</dbReference>
<dbReference type="EC" id="3.4.13.18" evidence="11"/>
<comment type="caution">
    <text evidence="20">The sequence shown here is derived from an EMBL/GenBank/DDBJ whole genome shotgun (WGS) entry which is preliminary data.</text>
</comment>
<organism evidence="20 21">
    <name type="scientific">Bradyrhizobium zhanjiangense</name>
    <dbReference type="NCBI Taxonomy" id="1325107"/>
    <lineage>
        <taxon>Bacteria</taxon>
        <taxon>Pseudomonadati</taxon>
        <taxon>Pseudomonadota</taxon>
        <taxon>Alphaproteobacteria</taxon>
        <taxon>Hyphomicrobiales</taxon>
        <taxon>Nitrobacteraceae</taxon>
        <taxon>Bradyrhizobium</taxon>
    </lineage>
</organism>
<evidence type="ECO:0000256" key="5">
    <source>
        <dbReference type="ARBA" id="ARBA00022801"/>
    </source>
</evidence>
<comment type="similarity">
    <text evidence="13">Belongs to the peptidase M20C family.</text>
</comment>
<dbReference type="GO" id="GO:0070573">
    <property type="term" value="F:metallodipeptidase activity"/>
    <property type="evidence" value="ECO:0007669"/>
    <property type="project" value="TreeGrafter"/>
</dbReference>
<dbReference type="PIRSF" id="PIRSF016599">
    <property type="entry name" value="Xaa-His_dipept"/>
    <property type="match status" value="1"/>
</dbReference>
<accession>A0A4V1L4H4</accession>
<dbReference type="InterPro" id="IPR011650">
    <property type="entry name" value="Peptidase_M20_dimer"/>
</dbReference>
<keyword evidence="5" id="KW-0378">Hydrolase</keyword>
<dbReference type="AlphaFoldDB" id="A0A4V1L4H4"/>
<dbReference type="GO" id="GO:0005829">
    <property type="term" value="C:cytosol"/>
    <property type="evidence" value="ECO:0007669"/>
    <property type="project" value="TreeGrafter"/>
</dbReference>
<keyword evidence="7" id="KW-0224">Dipeptidase</keyword>
<evidence type="ECO:0000256" key="2">
    <source>
        <dbReference type="ARBA" id="ARBA00001947"/>
    </source>
</evidence>
<dbReference type="SUPFAM" id="SSF53187">
    <property type="entry name" value="Zn-dependent exopeptidases"/>
    <property type="match status" value="1"/>
</dbReference>
<feature type="domain" description="Peptidase M20 dimerisation" evidence="19">
    <location>
        <begin position="207"/>
        <end position="290"/>
    </location>
</feature>
<evidence type="ECO:0000256" key="9">
    <source>
        <dbReference type="ARBA" id="ARBA00023285"/>
    </source>
</evidence>
<evidence type="ECO:0000259" key="19">
    <source>
        <dbReference type="Pfam" id="PF07687"/>
    </source>
</evidence>
<dbReference type="PANTHER" id="PTHR43501">
    <property type="entry name" value="CYTOSOL NON-SPECIFIC DIPEPTIDASE"/>
    <property type="match status" value="1"/>
</dbReference>
<evidence type="ECO:0000256" key="3">
    <source>
        <dbReference type="ARBA" id="ARBA00022670"/>
    </source>
</evidence>
<sequence>MTNIEQLEPKEVFSHFAALSSIPRGSQNEKQVSDYIVKFAKERGLEARQDKMYNVLVKKPGTPGYENAPALILHGHMDMVCEKDPGVEHDFTKDGIKLVVDGDYIRADRTSLGADNGIGCSFILALLDSKDIAHPPLEAVMTVMEEMGKVGASEFDVSQLEGTRMVDFNWVTDEQILAGCAGDISCTIDVNAEWVSTPPNTQALTLAISGLLGGHCEFDIHLERANGIVVLARMLNSLAKKYDVRVARFAGGAQNNVIPAHGELVLVVQMADGAAVVKEVMELNTTLTKEFSVADPGLRVTVTEAALPSRVYSKSATHRVGRIAALLPNGVISMSRSIDGLVESSSNLGTVRDTDAGLTFTCTITAGVSSRKHDIFERMRHLAEMAGGGTEFKQFGLDAPEFPPTPNSKSVPAAVAAFEAVHGRVPEVLVSSCSLELGFFVNRIPRLDTVGIGTELQHLHSTKERVNHRSVARSWKVVRDFVGRLKD</sequence>
<evidence type="ECO:0000256" key="18">
    <source>
        <dbReference type="ARBA" id="ARBA00078074"/>
    </source>
</evidence>
<dbReference type="FunFam" id="3.40.630.10:FF:000015">
    <property type="entry name" value="Aminoacyl-histidine dipeptidase PepD"/>
    <property type="match status" value="1"/>
</dbReference>
<keyword evidence="8" id="KW-0482">Metalloprotease</keyword>
<evidence type="ECO:0000256" key="12">
    <source>
        <dbReference type="ARBA" id="ARBA00044252"/>
    </source>
</evidence>
<dbReference type="Gene3D" id="3.40.630.10">
    <property type="entry name" value="Zn peptidases"/>
    <property type="match status" value="2"/>
</dbReference>
<protein>
    <recommendedName>
        <fullName evidence="14">Cytosol non-specific dipeptidase</fullName>
        <ecNumber evidence="11">3.4.13.18</ecNumber>
    </recommendedName>
    <alternativeName>
        <fullName evidence="17">Aminoacyl-histidine dipeptidase</fullName>
    </alternativeName>
    <alternativeName>
        <fullName evidence="16">Beta-alanyl-histidine dipeptidase</fullName>
    </alternativeName>
    <alternativeName>
        <fullName evidence="15">Carnosinase</fullName>
    </alternativeName>
    <alternativeName>
        <fullName evidence="12">Peptidase D</fullName>
    </alternativeName>
    <alternativeName>
        <fullName evidence="18">Xaa-His dipeptidase</fullName>
    </alternativeName>
</protein>